<dbReference type="Proteomes" id="UP000297918">
    <property type="component" value="Unassembled WGS sequence"/>
</dbReference>
<dbReference type="OrthoDB" id="326394at2"/>
<sequence>MESCFRIIQQIRLFVFVFVFVFCLCSYCQPNSFNNAGDYKSKSFTETEILKCFLEGRCGPNGVTSTNGFQIPPTLVSGLYAWYPLDGDINDKSGSAHHGYFPGGIWPATTGPSYSLSRSHLPNGTASFNGTDQYFGSDFTPLCNEDFAIALWIFPNNATNNQIIGFQQAIGYNPGPRLLLDAAGHFEFSAFFSFWGNSSVTVGTSSTVLTANVWTHITYVHNGATQQGTIWVNGVGVGVTSDFIPSGDLPYVTGCITGSSPLPWWTGTPLNIGYGFANPRFFTGRMDDIWFFKGRQLSASDISTLMSLP</sequence>
<comment type="caution">
    <text evidence="1">The sequence shown here is derived from an EMBL/GenBank/DDBJ whole genome shotgun (WGS) entry which is preliminary data.</text>
</comment>
<dbReference type="Gene3D" id="2.60.120.200">
    <property type="match status" value="1"/>
</dbReference>
<dbReference type="EMBL" id="RQFM01000010">
    <property type="protein sequence ID" value="TGK88093.1"/>
    <property type="molecule type" value="Genomic_DNA"/>
</dbReference>
<accession>A0A4R9IHX7</accession>
<dbReference type="Pfam" id="PF13385">
    <property type="entry name" value="Laminin_G_3"/>
    <property type="match status" value="1"/>
</dbReference>
<reference evidence="1 3" key="2">
    <citation type="journal article" date="2019" name="PLoS Negl. Trop. Dis.">
        <title>Revisiting the worldwide diversity of Leptospira species in the environment.</title>
        <authorList>
            <person name="Vincent A.T."/>
            <person name="Schiettekatte O."/>
            <person name="Bourhy P."/>
            <person name="Veyrier F.J."/>
            <person name="Picardeau M."/>
        </authorList>
    </citation>
    <scope>NUCLEOTIDE SEQUENCE [LARGE SCALE GENOMIC DNA]</scope>
    <source>
        <strain evidence="1 3">201800280</strain>
        <strain evidence="2">201800281</strain>
    </source>
</reference>
<dbReference type="InterPro" id="IPR013320">
    <property type="entry name" value="ConA-like_dom_sf"/>
</dbReference>
<evidence type="ECO:0000313" key="2">
    <source>
        <dbReference type="EMBL" id="TGK88744.1"/>
    </source>
</evidence>
<dbReference type="Proteomes" id="UP000297394">
    <property type="component" value="Unassembled WGS sequence"/>
</dbReference>
<name>A0A4R9IHX7_9LEPT</name>
<protein>
    <submittedName>
        <fullName evidence="1">LamG domain-containing protein</fullName>
    </submittedName>
</protein>
<evidence type="ECO:0000313" key="3">
    <source>
        <dbReference type="Proteomes" id="UP000297394"/>
    </source>
</evidence>
<dbReference type="AlphaFoldDB" id="A0A4R9IHX7"/>
<keyword evidence="4" id="KW-1185">Reference proteome</keyword>
<reference evidence="2" key="1">
    <citation type="submission" date="2018-10" db="EMBL/GenBank/DDBJ databases">
        <authorList>
            <person name="Vincent A.T."/>
            <person name="Schiettekatte O."/>
            <person name="Bourhy P."/>
            <person name="Veyrier F.J."/>
            <person name="Picardeau M."/>
        </authorList>
    </citation>
    <scope>NUCLEOTIDE SEQUENCE</scope>
    <source>
        <strain evidence="2">201800281</strain>
    </source>
</reference>
<dbReference type="SUPFAM" id="SSF49899">
    <property type="entry name" value="Concanavalin A-like lectins/glucanases"/>
    <property type="match status" value="1"/>
</dbReference>
<dbReference type="EMBL" id="RQFL01000031">
    <property type="protein sequence ID" value="TGK88744.1"/>
    <property type="molecule type" value="Genomic_DNA"/>
</dbReference>
<dbReference type="RefSeq" id="WP_135746708.1">
    <property type="nucleotide sequence ID" value="NZ_RQFL01000031.1"/>
</dbReference>
<gene>
    <name evidence="1" type="ORF">EHQ23_04410</name>
    <name evidence="2" type="ORF">EHQ26_16935</name>
</gene>
<evidence type="ECO:0000313" key="1">
    <source>
        <dbReference type="EMBL" id="TGK88093.1"/>
    </source>
</evidence>
<organism evidence="1 3">
    <name type="scientific">Leptospira bourretii</name>
    <dbReference type="NCBI Taxonomy" id="2484962"/>
    <lineage>
        <taxon>Bacteria</taxon>
        <taxon>Pseudomonadati</taxon>
        <taxon>Spirochaetota</taxon>
        <taxon>Spirochaetia</taxon>
        <taxon>Leptospirales</taxon>
        <taxon>Leptospiraceae</taxon>
        <taxon>Leptospira</taxon>
    </lineage>
</organism>
<proteinExistence type="predicted"/>
<evidence type="ECO:0000313" key="4">
    <source>
        <dbReference type="Proteomes" id="UP000297918"/>
    </source>
</evidence>